<protein>
    <submittedName>
        <fullName evidence="1">Uncharacterized protein</fullName>
    </submittedName>
</protein>
<dbReference type="Proteomes" id="UP001497453">
    <property type="component" value="Chromosome 10"/>
</dbReference>
<evidence type="ECO:0000313" key="2">
    <source>
        <dbReference type="Proteomes" id="UP001497453"/>
    </source>
</evidence>
<keyword evidence="2" id="KW-1185">Reference proteome</keyword>
<gene>
    <name evidence="1" type="ORF">GFSPODELE1_LOCUS1976</name>
</gene>
<sequence length="214" mass="24554">MLSIQVVSIITLTGATILHELAHLCWQYFHLSGSMSGVTPFHVRFPHPSIPYYKKDGELVDLTQSDPNNPIFGESGYALEGLIFNGVLHPVYKEGHRGDLAHLDGLYIKRVVDNKYIHRRRYVLDVDYLYSLANAFIGVENNVPNLWVDGSMLTAILPARVFHSQITDTNHFRPDHEGELKYYDPVEGTLMDFRLVDRAFEDFDDFEETFGLRH</sequence>
<accession>A0ABP1CQT5</accession>
<dbReference type="EMBL" id="OZ037953">
    <property type="protein sequence ID" value="CAL1698057.1"/>
    <property type="molecule type" value="Genomic_DNA"/>
</dbReference>
<reference evidence="2" key="1">
    <citation type="submission" date="2024-04" db="EMBL/GenBank/DDBJ databases">
        <authorList>
            <person name="Shaw F."/>
            <person name="Minotto A."/>
        </authorList>
    </citation>
    <scope>NUCLEOTIDE SEQUENCE [LARGE SCALE GENOMIC DNA]</scope>
</reference>
<proteinExistence type="predicted"/>
<name>A0ABP1CQT5_9APHY</name>
<organism evidence="1 2">
    <name type="scientific">Somion occarium</name>
    <dbReference type="NCBI Taxonomy" id="3059160"/>
    <lineage>
        <taxon>Eukaryota</taxon>
        <taxon>Fungi</taxon>
        <taxon>Dikarya</taxon>
        <taxon>Basidiomycota</taxon>
        <taxon>Agaricomycotina</taxon>
        <taxon>Agaricomycetes</taxon>
        <taxon>Polyporales</taxon>
        <taxon>Cerrenaceae</taxon>
        <taxon>Somion</taxon>
    </lineage>
</organism>
<evidence type="ECO:0000313" key="1">
    <source>
        <dbReference type="EMBL" id="CAL1698057.1"/>
    </source>
</evidence>